<gene>
    <name evidence="2" type="ORF">SDC9_142605</name>
</gene>
<dbReference type="AlphaFoldDB" id="A0A645E1L5"/>
<feature type="region of interest" description="Disordered" evidence="1">
    <location>
        <begin position="78"/>
        <end position="105"/>
    </location>
</feature>
<name>A0A645E1L5_9ZZZZ</name>
<proteinExistence type="predicted"/>
<reference evidence="2" key="1">
    <citation type="submission" date="2019-08" db="EMBL/GenBank/DDBJ databases">
        <authorList>
            <person name="Kucharzyk K."/>
            <person name="Murdoch R.W."/>
            <person name="Higgins S."/>
            <person name="Loffler F."/>
        </authorList>
    </citation>
    <scope>NUCLEOTIDE SEQUENCE</scope>
</reference>
<dbReference type="EMBL" id="VSSQ01041945">
    <property type="protein sequence ID" value="MPM95451.1"/>
    <property type="molecule type" value="Genomic_DNA"/>
</dbReference>
<protein>
    <submittedName>
        <fullName evidence="2">Uncharacterized protein</fullName>
    </submittedName>
</protein>
<evidence type="ECO:0000256" key="1">
    <source>
        <dbReference type="SAM" id="MobiDB-lite"/>
    </source>
</evidence>
<evidence type="ECO:0000313" key="2">
    <source>
        <dbReference type="EMBL" id="MPM95451.1"/>
    </source>
</evidence>
<organism evidence="2">
    <name type="scientific">bioreactor metagenome</name>
    <dbReference type="NCBI Taxonomy" id="1076179"/>
    <lineage>
        <taxon>unclassified sequences</taxon>
        <taxon>metagenomes</taxon>
        <taxon>ecological metagenomes</taxon>
    </lineage>
</organism>
<comment type="caution">
    <text evidence="2">The sequence shown here is derived from an EMBL/GenBank/DDBJ whole genome shotgun (WGS) entry which is preliminary data.</text>
</comment>
<sequence length="105" mass="11943">MIEGTARQVLCEVRELEIRRIRLYRQGQDYSPLLCCPLFDGGRGIPEIAEKIRTDIRKALEKQFGITTLQRIDFRVEERGDAAPQAEIRPPSAGEDEEFHADSGV</sequence>
<accession>A0A645E1L5</accession>